<dbReference type="EMBL" id="UZAN01051321">
    <property type="protein sequence ID" value="VDP88831.1"/>
    <property type="molecule type" value="Genomic_DNA"/>
</dbReference>
<dbReference type="GO" id="GO:0008270">
    <property type="term" value="F:zinc ion binding"/>
    <property type="evidence" value="ECO:0007669"/>
    <property type="project" value="InterPro"/>
</dbReference>
<evidence type="ECO:0000313" key="3">
    <source>
        <dbReference type="EMBL" id="VDP88831.1"/>
    </source>
</evidence>
<reference evidence="5" key="1">
    <citation type="submission" date="2016-06" db="UniProtKB">
        <authorList>
            <consortium name="WormBaseParasite"/>
        </authorList>
    </citation>
    <scope>IDENTIFICATION</scope>
</reference>
<proteinExistence type="inferred from homology"/>
<accession>A0A183AXK6</accession>
<dbReference type="GO" id="GO:0006508">
    <property type="term" value="P:proteolysis"/>
    <property type="evidence" value="ECO:0007669"/>
    <property type="project" value="InterPro"/>
</dbReference>
<gene>
    <name evidence="3" type="ORF">ECPE_LOCUS11691</name>
</gene>
<evidence type="ECO:0000313" key="4">
    <source>
        <dbReference type="Proteomes" id="UP000272942"/>
    </source>
</evidence>
<dbReference type="Proteomes" id="UP000272942">
    <property type="component" value="Unassembled WGS sequence"/>
</dbReference>
<keyword evidence="4" id="KW-1185">Reference proteome</keyword>
<evidence type="ECO:0000259" key="2">
    <source>
        <dbReference type="Pfam" id="PF00246"/>
    </source>
</evidence>
<dbReference type="OrthoDB" id="10249045at2759"/>
<reference evidence="3 4" key="2">
    <citation type="submission" date="2018-11" db="EMBL/GenBank/DDBJ databases">
        <authorList>
            <consortium name="Pathogen Informatics"/>
        </authorList>
    </citation>
    <scope>NUCLEOTIDE SEQUENCE [LARGE SCALE GENOMIC DNA]</scope>
    <source>
        <strain evidence="3 4">Egypt</strain>
    </source>
</reference>
<dbReference type="InterPro" id="IPR000834">
    <property type="entry name" value="Peptidase_M14"/>
</dbReference>
<dbReference type="SUPFAM" id="SSF53187">
    <property type="entry name" value="Zn-dependent exopeptidases"/>
    <property type="match status" value="1"/>
</dbReference>
<protein>
    <submittedName>
        <fullName evidence="5">Peptidase_M14 domain-containing protein</fullName>
    </submittedName>
</protein>
<feature type="domain" description="Peptidase M14" evidence="2">
    <location>
        <begin position="160"/>
        <end position="392"/>
    </location>
</feature>
<dbReference type="Pfam" id="PF00246">
    <property type="entry name" value="Peptidase_M14"/>
    <property type="match status" value="1"/>
</dbReference>
<dbReference type="Gene3D" id="3.40.630.10">
    <property type="entry name" value="Zn peptidases"/>
    <property type="match status" value="1"/>
</dbReference>
<comment type="similarity">
    <text evidence="1">Belongs to the peptidase M14 family.</text>
</comment>
<evidence type="ECO:0000313" key="5">
    <source>
        <dbReference type="WBParaSite" id="ECPE_0001172601-mRNA-1"/>
    </source>
</evidence>
<evidence type="ECO:0000256" key="1">
    <source>
        <dbReference type="ARBA" id="ARBA00005988"/>
    </source>
</evidence>
<organism evidence="5">
    <name type="scientific">Echinostoma caproni</name>
    <dbReference type="NCBI Taxonomy" id="27848"/>
    <lineage>
        <taxon>Eukaryota</taxon>
        <taxon>Metazoa</taxon>
        <taxon>Spiralia</taxon>
        <taxon>Lophotrochozoa</taxon>
        <taxon>Platyhelminthes</taxon>
        <taxon>Trematoda</taxon>
        <taxon>Digenea</taxon>
        <taxon>Plagiorchiida</taxon>
        <taxon>Echinostomata</taxon>
        <taxon>Echinostomatoidea</taxon>
        <taxon>Echinostomatidae</taxon>
        <taxon>Echinostoma</taxon>
    </lineage>
</organism>
<sequence length="581" mass="64328">MHCAHHIHAAVSFRGRLLIETSPLTVNYTASPLFEPGWISVPSAQILAQPAFFFLSQSETKPEQTRFFSVPVDPKSGLFCALLPSGTYLAFASAGAEDNVLGKAYEEVALAVSLRPDQNNGRIQIRLQRQVSKIEFHSPADMNRRLQRLAEGSSESRCGQLRSIGKSAGGEDLYVFEMGLNRSILRLNPVQTNSEGNEEYERLLPADEDALNGTQLFASLFPKVILFGNLDGTDLLTPQLLTHFVEWLCLHRENQSAVTRLLSTVQLAVIPVPNPDRLSTAWENTLSQSRRDLMDEEVCLTSVENGPPEISWRFSTTESDGDRMRLWNELIDLTKARTLNPHHWWWESPQAANLSDSLSVEVKTLVSWMRTYQPNAILSLPSGASSPSIDYGLDLMEGDVAQEWISETHKWLRFLGHLMAPGFHRYSSMCSEKGAVSKALLTTSHSTIQRVHRLREHLMLNTVAVGSRSRQWDSSQLMPLALSLASMSPELALNELPEHQLQHSRSFPPPLPLTPPVSLALTLCPACLAASPIGIARVWSDFRLPSLLVGLLSHASLTAQGSSGLIGQVVVRTIGELVPEK</sequence>
<dbReference type="WBParaSite" id="ECPE_0001172601-mRNA-1">
    <property type="protein sequence ID" value="ECPE_0001172601-mRNA-1"/>
    <property type="gene ID" value="ECPE_0001172601"/>
</dbReference>
<dbReference type="GO" id="GO:0004181">
    <property type="term" value="F:metallocarboxypeptidase activity"/>
    <property type="evidence" value="ECO:0007669"/>
    <property type="project" value="InterPro"/>
</dbReference>
<dbReference type="AlphaFoldDB" id="A0A183AXK6"/>
<name>A0A183AXK6_9TREM</name>